<sequence length="165" mass="18607">MSGNRAKARAKAGFLSAALSLLILLILLPLTAQSIPNTRIMGYRWLLSAIKNNQPPSGYIDLAKCSMTKNISDMQADRRTYQISFTENFSYNPDNGEIVTIMNILYQQTKDLNGTPVLMSRPATTILSGKPQGSFLNYQIVMNYDGKTLMQLYQCPWDKAVFLWR</sequence>
<protein>
    <submittedName>
        <fullName evidence="1">Uncharacterized protein</fullName>
    </submittedName>
</protein>
<dbReference type="AlphaFoldDB" id="A0A081N448"/>
<gene>
    <name evidence="1" type="ORF">GZ77_12305</name>
</gene>
<accession>A0A081N448</accession>
<reference evidence="1 2" key="1">
    <citation type="submission" date="2014-06" db="EMBL/GenBank/DDBJ databases">
        <title>Whole Genome Sequences of Three Symbiotic Endozoicomonas Bacteria.</title>
        <authorList>
            <person name="Neave M.J."/>
            <person name="Apprill A."/>
            <person name="Voolstra C.R."/>
        </authorList>
    </citation>
    <scope>NUCLEOTIDE SEQUENCE [LARGE SCALE GENOMIC DNA]</scope>
    <source>
        <strain evidence="1 2">LMG 24815</strain>
    </source>
</reference>
<dbReference type="RefSeq" id="WP_034875819.1">
    <property type="nucleotide sequence ID" value="NZ_JOKG01000003.1"/>
</dbReference>
<organism evidence="1 2">
    <name type="scientific">Endozoicomonas montiporae</name>
    <dbReference type="NCBI Taxonomy" id="1027273"/>
    <lineage>
        <taxon>Bacteria</taxon>
        <taxon>Pseudomonadati</taxon>
        <taxon>Pseudomonadota</taxon>
        <taxon>Gammaproteobacteria</taxon>
        <taxon>Oceanospirillales</taxon>
        <taxon>Endozoicomonadaceae</taxon>
        <taxon>Endozoicomonas</taxon>
    </lineage>
</organism>
<evidence type="ECO:0000313" key="1">
    <source>
        <dbReference type="EMBL" id="KEQ13221.1"/>
    </source>
</evidence>
<dbReference type="EMBL" id="JOKG01000003">
    <property type="protein sequence ID" value="KEQ13221.1"/>
    <property type="molecule type" value="Genomic_DNA"/>
</dbReference>
<comment type="caution">
    <text evidence="1">The sequence shown here is derived from an EMBL/GenBank/DDBJ whole genome shotgun (WGS) entry which is preliminary data.</text>
</comment>
<keyword evidence="2" id="KW-1185">Reference proteome</keyword>
<proteinExistence type="predicted"/>
<name>A0A081N448_9GAMM</name>
<evidence type="ECO:0000313" key="2">
    <source>
        <dbReference type="Proteomes" id="UP000028006"/>
    </source>
</evidence>
<dbReference type="Proteomes" id="UP000028006">
    <property type="component" value="Unassembled WGS sequence"/>
</dbReference>